<gene>
    <name evidence="1" type="ORF">G6W56_30545</name>
</gene>
<protein>
    <submittedName>
        <fullName evidence="1">Acyltransferase domain-containing protein</fullName>
    </submittedName>
</protein>
<dbReference type="EMBL" id="JAANNW010000083">
    <property type="protein sequence ID" value="NUV78324.1"/>
    <property type="molecule type" value="Genomic_DNA"/>
</dbReference>
<organism evidence="1 2">
    <name type="scientific">Streptomyces fungicidicus</name>
    <dbReference type="NCBI Taxonomy" id="68203"/>
    <lineage>
        <taxon>Bacteria</taxon>
        <taxon>Bacillati</taxon>
        <taxon>Actinomycetota</taxon>
        <taxon>Actinomycetes</taxon>
        <taxon>Kitasatosporales</taxon>
        <taxon>Streptomycetaceae</taxon>
        <taxon>Streptomyces</taxon>
    </lineage>
</organism>
<reference evidence="1" key="1">
    <citation type="submission" date="2020-03" db="EMBL/GenBank/DDBJ databases">
        <title>Complete genome sequence of sixteen Streptomyces strains facilitates identification of candidate genes involved in plant growth-promotion in grain legumes and cereals.</title>
        <authorList>
            <person name="Gopalakrishnan S."/>
            <person name="Thakur V."/>
            <person name="Saxena R."/>
            <person name="Vadlamudi S."/>
            <person name="Purohit S."/>
            <person name="Kumar V."/>
            <person name="Rathore A."/>
            <person name="Chitikineni A."/>
            <person name="Varshney R.K."/>
        </authorList>
    </citation>
    <scope>NUCLEOTIDE SEQUENCE</scope>
    <source>
        <strain evidence="1">CAI-93</strain>
    </source>
</reference>
<comment type="caution">
    <text evidence="1">The sequence shown here is derived from an EMBL/GenBank/DDBJ whole genome shotgun (WGS) entry which is preliminary data.</text>
</comment>
<keyword evidence="1" id="KW-0012">Acyltransferase</keyword>
<accession>A0ACC7Y8D8</accession>
<evidence type="ECO:0000313" key="2">
    <source>
        <dbReference type="Proteomes" id="UP000556843"/>
    </source>
</evidence>
<feature type="non-terminal residue" evidence="1">
    <location>
        <position position="1"/>
    </location>
</feature>
<sequence length="425" mass="43804">RSWMVSGKSRAAVGEQAARLAASVRASEASVLDVAHALVSSRVAMDRRAVVVGRDGEELLAGLDALAAGEPSVRVVEGTAGEGAGDVAFVFPGQGSQWVGMAVELLGSSPVFAGRVAECAAALEPFTGWSLLDVLNGVEGAASLERVDVVQPVLWAVMVSLAEVWRAQGVEPGAVIGHSQGEIAAAVVAGGLSLEDGARVVALRSRALRALSGLGGMVSVARGVDEVRGLLAGWEGRIGVAAVNGPSSVVVSGDAEALDGFVAACEESGVRARRVAVDYASHSAHVERIEEELAGLLAPVAPRSCDVPFYSTLSGGVIDTAGLDAGYWYRNLRGTVEFEAGTRALLADGFRVFVEVSAHPVVATGVQETIEDAGVQAGVVGTLRRDEGGLERFALSLGEAWALGAEVDWETHYAGTRPRHVDLPT</sequence>
<keyword evidence="1" id="KW-0808">Transferase</keyword>
<keyword evidence="2" id="KW-1185">Reference proteome</keyword>
<feature type="non-terminal residue" evidence="1">
    <location>
        <position position="425"/>
    </location>
</feature>
<dbReference type="Proteomes" id="UP000556843">
    <property type="component" value="Unassembled WGS sequence"/>
</dbReference>
<name>A0ACC7Y8D8_9ACTN</name>
<proteinExistence type="predicted"/>
<evidence type="ECO:0000313" key="1">
    <source>
        <dbReference type="EMBL" id="NUV78324.1"/>
    </source>
</evidence>